<dbReference type="Proteomes" id="UP000177481">
    <property type="component" value="Unassembled WGS sequence"/>
</dbReference>
<dbReference type="AlphaFoldDB" id="A0A1F5ECA5"/>
<evidence type="ECO:0000313" key="1">
    <source>
        <dbReference type="EMBL" id="OGD65037.1"/>
    </source>
</evidence>
<name>A0A1F5ECA5_9BACT</name>
<comment type="caution">
    <text evidence="1">The sequence shown here is derived from an EMBL/GenBank/DDBJ whole genome shotgun (WGS) entry which is preliminary data.</text>
</comment>
<sequence length="60" mass="6854">MAIYDVDYYDFDVWNHLPVASSWVEADSIEEATEKAQKHGASVETELGIPVYCYVQSPRE</sequence>
<dbReference type="EMBL" id="MEZX01000001">
    <property type="protein sequence ID" value="OGD65037.1"/>
    <property type="molecule type" value="Genomic_DNA"/>
</dbReference>
<evidence type="ECO:0000313" key="2">
    <source>
        <dbReference type="Proteomes" id="UP000177481"/>
    </source>
</evidence>
<accession>A0A1F5ECA5</accession>
<proteinExistence type="predicted"/>
<reference evidence="1 2" key="1">
    <citation type="journal article" date="2016" name="Nat. Commun.">
        <title>Thousands of microbial genomes shed light on interconnected biogeochemical processes in an aquifer system.</title>
        <authorList>
            <person name="Anantharaman K."/>
            <person name="Brown C.T."/>
            <person name="Hug L.A."/>
            <person name="Sharon I."/>
            <person name="Castelle C.J."/>
            <person name="Probst A.J."/>
            <person name="Thomas B.C."/>
            <person name="Singh A."/>
            <person name="Wilkins M.J."/>
            <person name="Karaoz U."/>
            <person name="Brodie E.L."/>
            <person name="Williams K.H."/>
            <person name="Hubbard S.S."/>
            <person name="Banfield J.F."/>
        </authorList>
    </citation>
    <scope>NUCLEOTIDE SEQUENCE [LARGE SCALE GENOMIC DNA]</scope>
</reference>
<organism evidence="1 2">
    <name type="scientific">Candidatus Berkelbacteria bacterium RIFCSPLOWO2_01_FULL_50_28</name>
    <dbReference type="NCBI Taxonomy" id="1797471"/>
    <lineage>
        <taxon>Bacteria</taxon>
        <taxon>Candidatus Berkelbacteria</taxon>
    </lineage>
</organism>
<gene>
    <name evidence="1" type="ORF">A3A71_03015</name>
</gene>
<protein>
    <submittedName>
        <fullName evidence="1">Uncharacterized protein</fullName>
    </submittedName>
</protein>